<gene>
    <name evidence="2" type="ORF">AWC30_01275</name>
</gene>
<reference evidence="2 3" key="1">
    <citation type="submission" date="2016-01" db="EMBL/GenBank/DDBJ databases">
        <title>The new phylogeny of the genus Mycobacterium.</title>
        <authorList>
            <person name="Tarcisio F."/>
            <person name="Conor M."/>
            <person name="Antonella G."/>
            <person name="Elisabetta G."/>
            <person name="Giulia F.S."/>
            <person name="Sara T."/>
            <person name="Anna F."/>
            <person name="Clotilde B."/>
            <person name="Roberto B."/>
            <person name="Veronica D.S."/>
            <person name="Fabio R."/>
            <person name="Monica P."/>
            <person name="Olivier J."/>
            <person name="Enrico T."/>
            <person name="Nicola S."/>
        </authorList>
    </citation>
    <scope>NUCLEOTIDE SEQUENCE [LARGE SCALE GENOMIC DNA]</scope>
    <source>
        <strain evidence="2 3">DSM 44153</strain>
    </source>
</reference>
<feature type="domain" description="AB hydrolase-1" evidence="1">
    <location>
        <begin position="43"/>
        <end position="294"/>
    </location>
</feature>
<protein>
    <recommendedName>
        <fullName evidence="1">AB hydrolase-1 domain-containing protein</fullName>
    </recommendedName>
</protein>
<organism evidence="2 3">
    <name type="scientific">Mycolicibacillus trivialis</name>
    <dbReference type="NCBI Taxonomy" id="1798"/>
    <lineage>
        <taxon>Bacteria</taxon>
        <taxon>Bacillati</taxon>
        <taxon>Actinomycetota</taxon>
        <taxon>Actinomycetes</taxon>
        <taxon>Mycobacteriales</taxon>
        <taxon>Mycobacteriaceae</taxon>
        <taxon>Mycolicibacillus</taxon>
    </lineage>
</organism>
<dbReference type="Proteomes" id="UP000193090">
    <property type="component" value="Unassembled WGS sequence"/>
</dbReference>
<accession>A0A1X2EE01</accession>
<keyword evidence="3" id="KW-1185">Reference proteome</keyword>
<dbReference type="GO" id="GO:0016020">
    <property type="term" value="C:membrane"/>
    <property type="evidence" value="ECO:0007669"/>
    <property type="project" value="TreeGrafter"/>
</dbReference>
<evidence type="ECO:0000313" key="2">
    <source>
        <dbReference type="EMBL" id="ORW98718.1"/>
    </source>
</evidence>
<dbReference type="GO" id="GO:0003824">
    <property type="term" value="F:catalytic activity"/>
    <property type="evidence" value="ECO:0007669"/>
    <property type="project" value="UniProtKB-ARBA"/>
</dbReference>
<evidence type="ECO:0000259" key="1">
    <source>
        <dbReference type="Pfam" id="PF00561"/>
    </source>
</evidence>
<name>A0A1X2EE01_9MYCO</name>
<sequence length="319" mass="34224">MARASSVPTRSPIAAMPPGRPVIVRAADGTRLHTEVFGPPHGYPIVLSHGFVCAIRFWANQIADLSKDFRVIAFDHRGHGRSGVPRRGAYSLNHLAADLDAVLEATLGPGERAVIAGHSMGGITVDAWSARYRARVSRYADGIALVNTTTGDLLDKIDLLPFPRRLVPTRRLAATNLIRLIGGLPVPPPLRMPIRPVVAMMAAGAAADPAVADYIYEMFEHTPAAGRGGCARSLIRELGHTYMNLSGLTVPTLVIGSQRDRLTPISQSRRIAEDVPNLFKLVELPGGHCSPLEQPTAVNTELRALIAAVSGVDRREVSS</sequence>
<comment type="caution">
    <text evidence="2">The sequence shown here is derived from an EMBL/GenBank/DDBJ whole genome shotgun (WGS) entry which is preliminary data.</text>
</comment>
<evidence type="ECO:0000313" key="3">
    <source>
        <dbReference type="Proteomes" id="UP000193090"/>
    </source>
</evidence>
<dbReference type="RefSeq" id="WP_085111460.1">
    <property type="nucleotide sequence ID" value="NZ_JACKSN010000060.1"/>
</dbReference>
<dbReference type="PANTHER" id="PTHR43798:SF33">
    <property type="entry name" value="HYDROLASE, PUTATIVE (AFU_ORTHOLOGUE AFUA_2G14860)-RELATED"/>
    <property type="match status" value="1"/>
</dbReference>
<dbReference type="InterPro" id="IPR050266">
    <property type="entry name" value="AB_hydrolase_sf"/>
</dbReference>
<dbReference type="InterPro" id="IPR029058">
    <property type="entry name" value="AB_hydrolase_fold"/>
</dbReference>
<dbReference type="InterPro" id="IPR000073">
    <property type="entry name" value="AB_hydrolase_1"/>
</dbReference>
<dbReference type="SUPFAM" id="SSF53474">
    <property type="entry name" value="alpha/beta-Hydrolases"/>
    <property type="match status" value="1"/>
</dbReference>
<dbReference type="PANTHER" id="PTHR43798">
    <property type="entry name" value="MONOACYLGLYCEROL LIPASE"/>
    <property type="match status" value="1"/>
</dbReference>
<dbReference type="STRING" id="1798.AWC30_01275"/>
<dbReference type="AlphaFoldDB" id="A0A1X2EE01"/>
<dbReference type="Pfam" id="PF00561">
    <property type="entry name" value="Abhydrolase_1"/>
    <property type="match status" value="1"/>
</dbReference>
<dbReference type="Gene3D" id="3.40.50.1820">
    <property type="entry name" value="alpha/beta hydrolase"/>
    <property type="match status" value="1"/>
</dbReference>
<dbReference type="EMBL" id="LQPZ01000057">
    <property type="protein sequence ID" value="ORW98718.1"/>
    <property type="molecule type" value="Genomic_DNA"/>
</dbReference>
<proteinExistence type="predicted"/>